<gene>
    <name evidence="1" type="ORF">UU48_C0020G0002</name>
</gene>
<dbReference type="Pfam" id="PF14334">
    <property type="entry name" value="DUF4390"/>
    <property type="match status" value="1"/>
</dbReference>
<evidence type="ECO:0000313" key="1">
    <source>
        <dbReference type="EMBL" id="KKR97006.1"/>
    </source>
</evidence>
<comment type="caution">
    <text evidence="1">The sequence shown here is derived from an EMBL/GenBank/DDBJ whole genome shotgun (WGS) entry which is preliminary data.</text>
</comment>
<accession>A0A0G0VBH9</accession>
<evidence type="ECO:0000313" key="2">
    <source>
        <dbReference type="Proteomes" id="UP000034746"/>
    </source>
</evidence>
<sequence>MVWISNGPAFSQGITDIIVTSNNNELMVSASYRGGFTPEIKKEIISGVSREFFYYIVLYKVMPNWMDEESISKTIRYTVKYDILKNQFLVNKSIGDFKEEQVFDSYDDMVEWVSGIDKVNLAPVKILSKRHKYYVSVKAEIKSGELPFLLRYLLFFFPYSEFSTDWENSKTFMLKDLK</sequence>
<dbReference type="Proteomes" id="UP000034746">
    <property type="component" value="Unassembled WGS sequence"/>
</dbReference>
<evidence type="ECO:0008006" key="3">
    <source>
        <dbReference type="Google" id="ProtNLM"/>
    </source>
</evidence>
<name>A0A0G0VBH9_9BACT</name>
<dbReference type="InterPro" id="IPR025500">
    <property type="entry name" value="DUF4390"/>
</dbReference>
<proteinExistence type="predicted"/>
<dbReference type="EMBL" id="LCAU01000020">
    <property type="protein sequence ID" value="KKR97006.1"/>
    <property type="molecule type" value="Genomic_DNA"/>
</dbReference>
<protein>
    <recommendedName>
        <fullName evidence="3">DUF4390 domain-containing protein</fullName>
    </recommendedName>
</protein>
<reference evidence="1 2" key="1">
    <citation type="journal article" date="2015" name="Nature">
        <title>rRNA introns, odd ribosomes, and small enigmatic genomes across a large radiation of phyla.</title>
        <authorList>
            <person name="Brown C.T."/>
            <person name="Hug L.A."/>
            <person name="Thomas B.C."/>
            <person name="Sharon I."/>
            <person name="Castelle C.J."/>
            <person name="Singh A."/>
            <person name="Wilkins M.J."/>
            <person name="Williams K.H."/>
            <person name="Banfield J.F."/>
        </authorList>
    </citation>
    <scope>NUCLEOTIDE SEQUENCE [LARGE SCALE GENOMIC DNA]</scope>
</reference>
<organism evidence="1 2">
    <name type="scientific">Candidatus Uhrbacteria bacterium GW2011_GWF2_41_16</name>
    <dbReference type="NCBI Taxonomy" id="1618997"/>
    <lineage>
        <taxon>Bacteria</taxon>
        <taxon>Candidatus Uhriibacteriota</taxon>
    </lineage>
</organism>
<dbReference type="AlphaFoldDB" id="A0A0G0VBH9"/>